<feature type="chain" id="PRO_5044491912" evidence="1">
    <location>
        <begin position="19"/>
        <end position="144"/>
    </location>
</feature>
<feature type="signal peptide" evidence="1">
    <location>
        <begin position="1"/>
        <end position="18"/>
    </location>
</feature>
<reference evidence="2" key="1">
    <citation type="submission" date="2024-10" db="EMBL/GenBank/DDBJ databases">
        <authorList>
            <person name="Lesea H.P."/>
            <person name="Kuehl J.V."/>
            <person name="Chandonia J.-M."/>
        </authorList>
    </citation>
    <scope>NUCLEOTIDE SEQUENCE</scope>
    <source>
        <strain evidence="2">FW102-FHT14D07</strain>
    </source>
</reference>
<dbReference type="RefSeq" id="WP_395120561.1">
    <property type="nucleotide sequence ID" value="NZ_CP170721.1"/>
</dbReference>
<evidence type="ECO:0000256" key="1">
    <source>
        <dbReference type="SAM" id="SignalP"/>
    </source>
</evidence>
<name>A0AB74USQ5_9GAMM</name>
<dbReference type="EMBL" id="CP170721">
    <property type="protein sequence ID" value="XIA18302.1"/>
    <property type="molecule type" value="Genomic_DNA"/>
</dbReference>
<protein>
    <submittedName>
        <fullName evidence="2">Uncharacterized protein</fullName>
    </submittedName>
</protein>
<sequence>MQLLLVTLCLHAACAGVAAGGHEHASCAGSGHRLSLAAPTLEQPVEAASVAASEQAFVRVVVAGVVNPQRIPISFVVRFHARDGKAGYLGSFSLFPPDNPGTFIVATGGKLEAGGKVSITLVPLQPVPAMQVVSVCVGSVRFIR</sequence>
<evidence type="ECO:0000313" key="2">
    <source>
        <dbReference type="EMBL" id="XIA18302.1"/>
    </source>
</evidence>
<proteinExistence type="predicted"/>
<keyword evidence="1" id="KW-0732">Signal</keyword>
<dbReference type="AlphaFoldDB" id="A0AB74USQ5"/>
<accession>A0AB74USQ5</accession>
<organism evidence="2">
    <name type="scientific">Rhodanobacter sp. FW102-FHT14D07</name>
    <dbReference type="NCBI Taxonomy" id="3351462"/>
    <lineage>
        <taxon>Bacteria</taxon>
        <taxon>Pseudomonadati</taxon>
        <taxon>Pseudomonadota</taxon>
        <taxon>Gammaproteobacteria</taxon>
        <taxon>Lysobacterales</taxon>
        <taxon>Rhodanobacteraceae</taxon>
        <taxon>Rhodanobacter</taxon>
    </lineage>
</organism>
<gene>
    <name evidence="2" type="ORF">ACFYG5_17365</name>
</gene>